<sequence>MVFCCALLVFEKRQATPYQSNQGYKSREILAIGTTGQRKQKQNLTNESKYVSYQIRIENMGAL</sequence>
<keyword evidence="2" id="KW-1185">Reference proteome</keyword>
<name>A0AA86WUH0_9VIBR</name>
<gene>
    <name evidence="1" type="ORF">VCR31J2_2260064</name>
</gene>
<evidence type="ECO:0000313" key="2">
    <source>
        <dbReference type="Proteomes" id="UP000041625"/>
    </source>
</evidence>
<dbReference type="Proteomes" id="UP000041625">
    <property type="component" value="Unassembled WGS sequence"/>
</dbReference>
<comment type="caution">
    <text evidence="1">The sequence shown here is derived from an EMBL/GenBank/DDBJ whole genome shotgun (WGS) entry which is preliminary data.</text>
</comment>
<evidence type="ECO:0000313" key="1">
    <source>
        <dbReference type="EMBL" id="CDU10797.1"/>
    </source>
</evidence>
<dbReference type="EMBL" id="CCKJ01000142">
    <property type="protein sequence ID" value="CDU10797.1"/>
    <property type="molecule type" value="Genomic_DNA"/>
</dbReference>
<accession>A0AA86WUH0</accession>
<reference evidence="1 2" key="1">
    <citation type="submission" date="2014-06" db="EMBL/GenBank/DDBJ databases">
        <authorList>
            <person name="Le Roux F."/>
        </authorList>
    </citation>
    <scope>NUCLEOTIDE SEQUENCE [LARGE SCALE GENOMIC DNA]</scope>
    <source>
        <strain evidence="1 2">J2-31</strain>
    </source>
</reference>
<proteinExistence type="predicted"/>
<organism evidence="1 2">
    <name type="scientific">Vibrio coralliirubri</name>
    <dbReference type="NCBI Taxonomy" id="1516159"/>
    <lineage>
        <taxon>Bacteria</taxon>
        <taxon>Pseudomonadati</taxon>
        <taxon>Pseudomonadota</taxon>
        <taxon>Gammaproteobacteria</taxon>
        <taxon>Vibrionales</taxon>
        <taxon>Vibrionaceae</taxon>
        <taxon>Vibrio</taxon>
    </lineage>
</organism>
<dbReference type="AlphaFoldDB" id="A0AA86WUH0"/>
<protein>
    <submittedName>
        <fullName evidence="1">Uncharacterized protein</fullName>
    </submittedName>
</protein>